<evidence type="ECO:0000256" key="4">
    <source>
        <dbReference type="RuleBase" id="RU000363"/>
    </source>
</evidence>
<dbReference type="EMBL" id="PKMI01000008">
    <property type="protein sequence ID" value="RBA20907.1"/>
    <property type="molecule type" value="Genomic_DNA"/>
</dbReference>
<dbReference type="PRINTS" id="PR00080">
    <property type="entry name" value="SDRFAMILY"/>
</dbReference>
<dbReference type="Proteomes" id="UP000251714">
    <property type="component" value="Unassembled WGS sequence"/>
</dbReference>
<dbReference type="InterPro" id="IPR002347">
    <property type="entry name" value="SDR_fam"/>
</dbReference>
<evidence type="ECO:0000313" key="6">
    <source>
        <dbReference type="Proteomes" id="UP000251714"/>
    </source>
</evidence>
<dbReference type="PRINTS" id="PR00081">
    <property type="entry name" value="GDHRDH"/>
</dbReference>
<evidence type="ECO:0000256" key="3">
    <source>
        <dbReference type="ARBA" id="ARBA00023002"/>
    </source>
</evidence>
<evidence type="ECO:0000256" key="2">
    <source>
        <dbReference type="ARBA" id="ARBA00022857"/>
    </source>
</evidence>
<dbReference type="SUPFAM" id="SSF51735">
    <property type="entry name" value="NAD(P)-binding Rossmann-fold domains"/>
    <property type="match status" value="1"/>
</dbReference>
<accession>A0A365NJ92</accession>
<gene>
    <name evidence="5" type="ORF">FPRO05_08354</name>
</gene>
<dbReference type="Pfam" id="PF00106">
    <property type="entry name" value="adh_short"/>
    <property type="match status" value="1"/>
</dbReference>
<dbReference type="AlphaFoldDB" id="A0A365NJ92"/>
<dbReference type="GO" id="GO:0016491">
    <property type="term" value="F:oxidoreductase activity"/>
    <property type="evidence" value="ECO:0007669"/>
    <property type="project" value="UniProtKB-KW"/>
</dbReference>
<comment type="caution">
    <text evidence="5">The sequence shown here is derived from an EMBL/GenBank/DDBJ whole genome shotgun (WGS) entry which is preliminary data.</text>
</comment>
<dbReference type="CDD" id="cd05233">
    <property type="entry name" value="SDR_c"/>
    <property type="match status" value="1"/>
</dbReference>
<dbReference type="InterPro" id="IPR052178">
    <property type="entry name" value="Sec_Metab_Biosynth_SDR"/>
</dbReference>
<dbReference type="PANTHER" id="PTHR43618:SF13">
    <property type="entry name" value="CHAIN DEHYDROGENASE, PUTATIVE (AFU_ORTHOLOGUE AFUA_1G17650)-RELATED"/>
    <property type="match status" value="1"/>
</dbReference>
<name>A0A365NJ92_GIBIN</name>
<comment type="similarity">
    <text evidence="1 4">Belongs to the short-chain dehydrogenases/reductases (SDR) family.</text>
</comment>
<sequence length="227" mass="24331">MTRSLQGSVVLVTAGTSGLGLCVAEKLIQAGASVVINYASNEERARDAFVHLNELATVSALGRIDAVVSNAGWTKFANFHDIEDNVDEEVWDHCYAANVKSHMFLCHAVKKYLEEAKGAFVMTASVAGVKPSGSSIAYSVTKAAQIHLAKTLAMVMAPSVRVNSVSPSFMETNWIANMPQSKIDDAREKTLLKQIAKVEDVAEQIILLIKSESVTGSNVVVDSGFSI</sequence>
<proteinExistence type="inferred from homology"/>
<dbReference type="Pfam" id="PF13561">
    <property type="entry name" value="adh_short_C2"/>
    <property type="match status" value="1"/>
</dbReference>
<organism evidence="5 6">
    <name type="scientific">Gibberella intermedia</name>
    <name type="common">Bulb rot disease fungus</name>
    <name type="synonym">Fusarium proliferatum</name>
    <dbReference type="NCBI Taxonomy" id="948311"/>
    <lineage>
        <taxon>Eukaryota</taxon>
        <taxon>Fungi</taxon>
        <taxon>Dikarya</taxon>
        <taxon>Ascomycota</taxon>
        <taxon>Pezizomycotina</taxon>
        <taxon>Sordariomycetes</taxon>
        <taxon>Hypocreomycetidae</taxon>
        <taxon>Hypocreales</taxon>
        <taxon>Nectriaceae</taxon>
        <taxon>Fusarium</taxon>
        <taxon>Fusarium fujikuroi species complex</taxon>
    </lineage>
</organism>
<keyword evidence="2" id="KW-0521">NADP</keyword>
<evidence type="ECO:0000256" key="1">
    <source>
        <dbReference type="ARBA" id="ARBA00006484"/>
    </source>
</evidence>
<protein>
    <recommendedName>
        <fullName evidence="7">Granaticin polyketide synthase ketoacyl reductase 2</fullName>
    </recommendedName>
</protein>
<evidence type="ECO:0008006" key="7">
    <source>
        <dbReference type="Google" id="ProtNLM"/>
    </source>
</evidence>
<keyword evidence="3" id="KW-0560">Oxidoreductase</keyword>
<dbReference type="Gene3D" id="3.40.50.720">
    <property type="entry name" value="NAD(P)-binding Rossmann-like Domain"/>
    <property type="match status" value="1"/>
</dbReference>
<evidence type="ECO:0000313" key="5">
    <source>
        <dbReference type="EMBL" id="RBA20907.1"/>
    </source>
</evidence>
<dbReference type="InterPro" id="IPR036291">
    <property type="entry name" value="NAD(P)-bd_dom_sf"/>
</dbReference>
<dbReference type="PANTHER" id="PTHR43618">
    <property type="entry name" value="7-ALPHA-HYDROXYSTEROID DEHYDROGENASE"/>
    <property type="match status" value="1"/>
</dbReference>
<reference evidence="5 6" key="1">
    <citation type="submission" date="2017-12" db="EMBL/GenBank/DDBJ databases">
        <title>Genome sequence of the mycotoxigenic crop pathogen Fusarium proliferatum, strain ITEM 2341 from Date Palm.</title>
        <authorList>
            <person name="Almiman B.F."/>
            <person name="Shittu T.A."/>
            <person name="Muthumeenakshi S."/>
            <person name="Baroncelli R."/>
            <person name="Sreenivasaprasada S."/>
        </authorList>
    </citation>
    <scope>NUCLEOTIDE SEQUENCE [LARGE SCALE GENOMIC DNA]</scope>
    <source>
        <strain evidence="5 6">ITEM 2341</strain>
    </source>
</reference>